<proteinExistence type="predicted"/>
<evidence type="ECO:0000313" key="1">
    <source>
        <dbReference type="EMBL" id="EGZ26930.1"/>
    </source>
</evidence>
<dbReference type="Proteomes" id="UP000002640">
    <property type="component" value="Unassembled WGS sequence"/>
</dbReference>
<reference evidence="1 2" key="1">
    <citation type="journal article" date="2006" name="Science">
        <title>Phytophthora genome sequences uncover evolutionary origins and mechanisms of pathogenesis.</title>
        <authorList>
            <person name="Tyler B.M."/>
            <person name="Tripathy S."/>
            <person name="Zhang X."/>
            <person name="Dehal P."/>
            <person name="Jiang R.H."/>
            <person name="Aerts A."/>
            <person name="Arredondo F.D."/>
            <person name="Baxter L."/>
            <person name="Bensasson D."/>
            <person name="Beynon J.L."/>
            <person name="Chapman J."/>
            <person name="Damasceno C.M."/>
            <person name="Dorrance A.E."/>
            <person name="Dou D."/>
            <person name="Dickerman A.W."/>
            <person name="Dubchak I.L."/>
            <person name="Garbelotto M."/>
            <person name="Gijzen M."/>
            <person name="Gordon S.G."/>
            <person name="Govers F."/>
            <person name="Grunwald N.J."/>
            <person name="Huang W."/>
            <person name="Ivors K.L."/>
            <person name="Jones R.W."/>
            <person name="Kamoun S."/>
            <person name="Krampis K."/>
            <person name="Lamour K.H."/>
            <person name="Lee M.K."/>
            <person name="McDonald W.H."/>
            <person name="Medina M."/>
            <person name="Meijer H.J."/>
            <person name="Nordberg E.K."/>
            <person name="Maclean D.J."/>
            <person name="Ospina-Giraldo M.D."/>
            <person name="Morris P.F."/>
            <person name="Phuntumart V."/>
            <person name="Putnam N.H."/>
            <person name="Rash S."/>
            <person name="Rose J.K."/>
            <person name="Sakihama Y."/>
            <person name="Salamov A.A."/>
            <person name="Savidor A."/>
            <person name="Scheuring C.F."/>
            <person name="Smith B.M."/>
            <person name="Sobral B.W."/>
            <person name="Terry A."/>
            <person name="Torto-Alalibo T.A."/>
            <person name="Win J."/>
            <person name="Xu Z."/>
            <person name="Zhang H."/>
            <person name="Grigoriev I.V."/>
            <person name="Rokhsar D.S."/>
            <person name="Boore J.L."/>
        </authorList>
    </citation>
    <scope>NUCLEOTIDE SEQUENCE [LARGE SCALE GENOMIC DNA]</scope>
    <source>
        <strain evidence="1 2">P6497</strain>
    </source>
</reference>
<protein>
    <submittedName>
        <fullName evidence="1">Uncharacterized protein</fullName>
    </submittedName>
</protein>
<organism evidence="1 2">
    <name type="scientific">Phytophthora sojae (strain P6497)</name>
    <name type="common">Soybean stem and root rot agent</name>
    <name type="synonym">Phytophthora megasperma f. sp. glycines</name>
    <dbReference type="NCBI Taxonomy" id="1094619"/>
    <lineage>
        <taxon>Eukaryota</taxon>
        <taxon>Sar</taxon>
        <taxon>Stramenopiles</taxon>
        <taxon>Oomycota</taxon>
        <taxon>Peronosporomycetes</taxon>
        <taxon>Peronosporales</taxon>
        <taxon>Peronosporaceae</taxon>
        <taxon>Phytophthora</taxon>
    </lineage>
</organism>
<accession>G4YET6</accession>
<dbReference type="AlphaFoldDB" id="G4YET6"/>
<dbReference type="EMBL" id="JH159151">
    <property type="protein sequence ID" value="EGZ26930.1"/>
    <property type="molecule type" value="Genomic_DNA"/>
</dbReference>
<dbReference type="RefSeq" id="XP_009514205.1">
    <property type="nucleotide sequence ID" value="XM_009515910.1"/>
</dbReference>
<sequence>MPSRPTRCPTLTIMSTAAAGDASTDAPCITLPSPSSVALLQTTYISVLGKTADNEATLCTKCHQDMRLDVGRKRWRCGGTKCRTERSLIKGTFFSKCKLPLRKAITLNRKDELQQQRFKINWW</sequence>
<keyword evidence="2" id="KW-1185">Reference proteome</keyword>
<evidence type="ECO:0000313" key="2">
    <source>
        <dbReference type="Proteomes" id="UP000002640"/>
    </source>
</evidence>
<name>G4YET6_PHYSP</name>
<dbReference type="GeneID" id="20638852"/>
<dbReference type="InParanoid" id="G4YET6"/>
<gene>
    <name evidence="1" type="ORF">PHYSODRAFT_257296</name>
</gene>
<dbReference type="KEGG" id="psoj:PHYSODRAFT_257296"/>